<dbReference type="PANTHER" id="PTHR43480:SF1">
    <property type="entry name" value="ACYL-[ACYL-CARRIER-PROTEIN]--UDP-N-ACETYLGLUCOSAMINE O-ACYLTRANSFERASE, MITOCHONDRIAL-RELATED"/>
    <property type="match status" value="1"/>
</dbReference>
<comment type="caution">
    <text evidence="7">The sequence shown here is derived from an EMBL/GenBank/DDBJ whole genome shotgun (WGS) entry which is preliminary data.</text>
</comment>
<dbReference type="GO" id="GO:0016020">
    <property type="term" value="C:membrane"/>
    <property type="evidence" value="ECO:0007669"/>
    <property type="project" value="GOC"/>
</dbReference>
<keyword evidence="5 7" id="KW-0012">Acyltransferase</keyword>
<dbReference type="PANTHER" id="PTHR43480">
    <property type="entry name" value="ACYL-[ACYL-CARRIER-PROTEIN]--UDP-N-ACETYLGLUCOSAMINE O-ACYLTRANSFERASE"/>
    <property type="match status" value="1"/>
</dbReference>
<dbReference type="Pfam" id="PF13720">
    <property type="entry name" value="Acetyltransf_11"/>
    <property type="match status" value="1"/>
</dbReference>
<accession>A0A146G763</accession>
<dbReference type="PIRSF" id="PIRSF000456">
    <property type="entry name" value="UDP-GlcNAc_acltr"/>
    <property type="match status" value="1"/>
</dbReference>
<dbReference type="SUPFAM" id="SSF51161">
    <property type="entry name" value="Trimeric LpxA-like enzymes"/>
    <property type="match status" value="1"/>
</dbReference>
<keyword evidence="3 7" id="KW-0808">Transferase</keyword>
<dbReference type="InterPro" id="IPR011004">
    <property type="entry name" value="Trimer_LpxA-like_sf"/>
</dbReference>
<keyword evidence="8" id="KW-1185">Reference proteome</keyword>
<evidence type="ECO:0000313" key="8">
    <source>
        <dbReference type="Proteomes" id="UP000076023"/>
    </source>
</evidence>
<dbReference type="InterPro" id="IPR029098">
    <property type="entry name" value="Acetyltransf_C"/>
</dbReference>
<dbReference type="STRING" id="690879.TSACC_2925"/>
<evidence type="ECO:0000256" key="3">
    <source>
        <dbReference type="ARBA" id="ARBA00022679"/>
    </source>
</evidence>
<dbReference type="Gene3D" id="2.160.10.10">
    <property type="entry name" value="Hexapeptide repeat proteins"/>
    <property type="match status" value="1"/>
</dbReference>
<dbReference type="NCBIfam" id="NF003657">
    <property type="entry name" value="PRK05289.1"/>
    <property type="match status" value="1"/>
</dbReference>
<dbReference type="GO" id="GO:0009245">
    <property type="term" value="P:lipid A biosynthetic process"/>
    <property type="evidence" value="ECO:0007669"/>
    <property type="project" value="UniProtKB-KW"/>
</dbReference>
<dbReference type="NCBIfam" id="TIGR01852">
    <property type="entry name" value="lipid_A_lpxA"/>
    <property type="match status" value="1"/>
</dbReference>
<dbReference type="GO" id="GO:0008780">
    <property type="term" value="F:acyl-[acyl-carrier-protein]-UDP-N-acetylglucosamine O-acyltransferase activity"/>
    <property type="evidence" value="ECO:0007669"/>
    <property type="project" value="InterPro"/>
</dbReference>
<protein>
    <submittedName>
        <fullName evidence="7">UDP-N-acetylglucosamine acyltransferase</fullName>
    </submittedName>
</protein>
<dbReference type="InterPro" id="IPR037157">
    <property type="entry name" value="Acetyltransf_C_sf"/>
</dbReference>
<organism evidence="7 8">
    <name type="scientific">Terrimicrobium sacchariphilum</name>
    <dbReference type="NCBI Taxonomy" id="690879"/>
    <lineage>
        <taxon>Bacteria</taxon>
        <taxon>Pseudomonadati</taxon>
        <taxon>Verrucomicrobiota</taxon>
        <taxon>Terrimicrobiia</taxon>
        <taxon>Terrimicrobiales</taxon>
        <taxon>Terrimicrobiaceae</taxon>
        <taxon>Terrimicrobium</taxon>
    </lineage>
</organism>
<dbReference type="InParanoid" id="A0A146G763"/>
<gene>
    <name evidence="7" type="ORF">TSACC_2925</name>
</gene>
<reference evidence="8" key="1">
    <citation type="journal article" date="2017" name="Genome Announc.">
        <title>Draft Genome Sequence of Terrimicrobium sacchariphilum NM-5T, a Facultative Anaerobic Soil Bacterium of the Class Spartobacteria.</title>
        <authorList>
            <person name="Qiu Y.L."/>
            <person name="Tourlousse D.M."/>
            <person name="Matsuura N."/>
            <person name="Ohashi A."/>
            <person name="Sekiguchi Y."/>
        </authorList>
    </citation>
    <scope>NUCLEOTIDE SEQUENCE [LARGE SCALE GENOMIC DNA]</scope>
    <source>
        <strain evidence="8">NM-5</strain>
    </source>
</reference>
<dbReference type="Proteomes" id="UP000076023">
    <property type="component" value="Unassembled WGS sequence"/>
</dbReference>
<evidence type="ECO:0000256" key="1">
    <source>
        <dbReference type="ARBA" id="ARBA00022516"/>
    </source>
</evidence>
<dbReference type="Pfam" id="PF00132">
    <property type="entry name" value="Hexapep"/>
    <property type="match status" value="2"/>
</dbReference>
<evidence type="ECO:0000256" key="4">
    <source>
        <dbReference type="ARBA" id="ARBA00023098"/>
    </source>
</evidence>
<proteinExistence type="predicted"/>
<name>A0A146G763_TERSA</name>
<evidence type="ECO:0000313" key="7">
    <source>
        <dbReference type="EMBL" id="GAT32526.1"/>
    </source>
</evidence>
<dbReference type="EMBL" id="BDCO01000002">
    <property type="protein sequence ID" value="GAT32526.1"/>
    <property type="molecule type" value="Genomic_DNA"/>
</dbReference>
<keyword evidence="4" id="KW-0443">Lipid metabolism</keyword>
<keyword evidence="1" id="KW-0444">Lipid biosynthesis</keyword>
<evidence type="ECO:0000256" key="2">
    <source>
        <dbReference type="ARBA" id="ARBA00022556"/>
    </source>
</evidence>
<keyword evidence="2" id="KW-0441">Lipid A biosynthesis</keyword>
<sequence length="298" mass="31907">MIISKIYRVDLVGRDDYIPPAKPRGIDPADTNLKIHPTAIVGSSARLGENLEIGPYAIVEDGVTVGSDCVIQAHSVLTNKVTIGDRNVIGYGAVIGSPPQDLAHNDSISSGVVIGNDNVFREYVTIHRGSKEGTSTRVGHGNLLMAGVHLGHNVSIGDRNIFANNCLLAGYVDAADDIVLGGASVFHQFLRIGAMCMIRGGTAWSKDIPPFTVGAIINRVCGINAIGMKRKGIGTENRANVKRAYKLLYRSGLNVTQAIDAGQSEDWTREGKMFMDFVGRRTKRGLCAAQSEEPIGTH</sequence>
<feature type="domain" description="UDP N-acetylglucosamine O-acyltransferase C-terminal" evidence="6">
    <location>
        <begin position="207"/>
        <end position="287"/>
    </location>
</feature>
<dbReference type="Gene3D" id="1.20.1180.10">
    <property type="entry name" value="Udp N-acetylglucosamine O-acyltransferase, C-terminal domain"/>
    <property type="match status" value="1"/>
</dbReference>
<evidence type="ECO:0000259" key="6">
    <source>
        <dbReference type="Pfam" id="PF13720"/>
    </source>
</evidence>
<dbReference type="InterPro" id="IPR010137">
    <property type="entry name" value="Lipid_A_LpxA"/>
</dbReference>
<evidence type="ECO:0000256" key="5">
    <source>
        <dbReference type="ARBA" id="ARBA00023315"/>
    </source>
</evidence>
<dbReference type="AlphaFoldDB" id="A0A146G763"/>
<dbReference type="InterPro" id="IPR001451">
    <property type="entry name" value="Hexapep"/>
</dbReference>